<accession>A0A8E5MK76</accession>
<dbReference type="EMBL" id="CP072758">
    <property type="protein sequence ID" value="QUC23358.1"/>
    <property type="molecule type" value="Genomic_DNA"/>
</dbReference>
<evidence type="ECO:0000256" key="1">
    <source>
        <dbReference type="SAM" id="SignalP"/>
    </source>
</evidence>
<proteinExistence type="predicted"/>
<protein>
    <recommendedName>
        <fullName evidence="4">RRM domain-containing protein</fullName>
    </recommendedName>
</protein>
<keyword evidence="3" id="KW-1185">Reference proteome</keyword>
<evidence type="ECO:0008006" key="4">
    <source>
        <dbReference type="Google" id="ProtNLM"/>
    </source>
</evidence>
<feature type="signal peptide" evidence="1">
    <location>
        <begin position="1"/>
        <end position="20"/>
    </location>
</feature>
<organism evidence="2 3">
    <name type="scientific">Ustilaginoidea virens</name>
    <name type="common">Rice false smut fungus</name>
    <name type="synonym">Villosiclava virens</name>
    <dbReference type="NCBI Taxonomy" id="1159556"/>
    <lineage>
        <taxon>Eukaryota</taxon>
        <taxon>Fungi</taxon>
        <taxon>Dikarya</taxon>
        <taxon>Ascomycota</taxon>
        <taxon>Pezizomycotina</taxon>
        <taxon>Sordariomycetes</taxon>
        <taxon>Hypocreomycetidae</taxon>
        <taxon>Hypocreales</taxon>
        <taxon>Clavicipitaceae</taxon>
        <taxon>Ustilaginoidea</taxon>
    </lineage>
</organism>
<name>A0A8E5MK76_USTVR</name>
<evidence type="ECO:0000313" key="2">
    <source>
        <dbReference type="EMBL" id="QUC23358.1"/>
    </source>
</evidence>
<dbReference type="KEGG" id="uvi:66068376"/>
<feature type="chain" id="PRO_5034838972" description="RRM domain-containing protein" evidence="1">
    <location>
        <begin position="21"/>
        <end position="104"/>
    </location>
</feature>
<dbReference type="GeneID" id="66068376"/>
<keyword evidence="1" id="KW-0732">Signal</keyword>
<dbReference type="RefSeq" id="XP_043001031.1">
    <property type="nucleotide sequence ID" value="XM_043145096.1"/>
</dbReference>
<dbReference type="AlphaFoldDB" id="A0A8E5MK76"/>
<sequence length="104" mass="11653">MHLPRIVVGLAALLAPLAAAFKQRDLIDPSELGLFREFEARLADNHEFTKVSLIQGGRLVRFDVYSPSSAGSRRIGFKDFRASKNAAQILNRGHRRSIVLPRQE</sequence>
<reference evidence="2" key="1">
    <citation type="submission" date="2020-03" db="EMBL/GenBank/DDBJ databases">
        <title>A mixture of massive structural variations and highly conserved coding sequences in Ustilaginoidea virens genome.</title>
        <authorList>
            <person name="Zhang K."/>
            <person name="Zhao Z."/>
            <person name="Zhang Z."/>
            <person name="Li Y."/>
            <person name="Hsiang T."/>
            <person name="Sun W."/>
        </authorList>
    </citation>
    <scope>NUCLEOTIDE SEQUENCE</scope>
    <source>
        <strain evidence="2">UV-8b</strain>
    </source>
</reference>
<evidence type="ECO:0000313" key="3">
    <source>
        <dbReference type="Proteomes" id="UP000027002"/>
    </source>
</evidence>
<gene>
    <name evidence="2" type="ORF">UV8b_07599</name>
</gene>
<dbReference type="Proteomes" id="UP000027002">
    <property type="component" value="Chromosome 6"/>
</dbReference>